<dbReference type="InterPro" id="IPR000792">
    <property type="entry name" value="Tscrpt_reg_LuxR_C"/>
</dbReference>
<dbReference type="Proteomes" id="UP000050827">
    <property type="component" value="Unassembled WGS sequence"/>
</dbReference>
<dbReference type="InterPro" id="IPR036388">
    <property type="entry name" value="WH-like_DNA-bd_sf"/>
</dbReference>
<dbReference type="PANTHER" id="PTHR44688:SF16">
    <property type="entry name" value="DNA-BINDING TRANSCRIPTIONAL ACTIVATOR DEVR_DOSR"/>
    <property type="match status" value="1"/>
</dbReference>
<keyword evidence="3" id="KW-0804">Transcription</keyword>
<evidence type="ECO:0000313" key="7">
    <source>
        <dbReference type="Proteomes" id="UP000050827"/>
    </source>
</evidence>
<dbReference type="Gene3D" id="1.10.10.10">
    <property type="entry name" value="Winged helix-like DNA-binding domain superfamily/Winged helix DNA-binding domain"/>
    <property type="match status" value="1"/>
</dbReference>
<dbReference type="PROSITE" id="PS50043">
    <property type="entry name" value="HTH_LUXR_2"/>
    <property type="match status" value="1"/>
</dbReference>
<proteinExistence type="predicted"/>
<dbReference type="GO" id="GO:0006355">
    <property type="term" value="P:regulation of DNA-templated transcription"/>
    <property type="evidence" value="ECO:0007669"/>
    <property type="project" value="InterPro"/>
</dbReference>
<comment type="caution">
    <text evidence="6">The sequence shown here is derived from an EMBL/GenBank/DDBJ whole genome shotgun (WGS) entry which is preliminary data.</text>
</comment>
<dbReference type="PATRIC" id="fig|1547436.3.peg.2211"/>
<dbReference type="GO" id="GO:0003677">
    <property type="term" value="F:DNA binding"/>
    <property type="evidence" value="ECO:0007669"/>
    <property type="project" value="UniProtKB-KW"/>
</dbReference>
<gene>
    <name evidence="6" type="ORF">AAY42_10710</name>
</gene>
<accession>A0A0Q1BIA2</accession>
<keyword evidence="7" id="KW-1185">Reference proteome</keyword>
<evidence type="ECO:0000259" key="5">
    <source>
        <dbReference type="PROSITE" id="PS50043"/>
    </source>
</evidence>
<dbReference type="RefSeq" id="WP_055395031.1">
    <property type="nucleotide sequence ID" value="NZ_LCTZ01000002.1"/>
</dbReference>
<keyword evidence="4" id="KW-0812">Transmembrane</keyword>
<keyword evidence="4" id="KW-0472">Membrane</keyword>
<dbReference type="PANTHER" id="PTHR44688">
    <property type="entry name" value="DNA-BINDING TRANSCRIPTIONAL ACTIVATOR DEVR_DOSR"/>
    <property type="match status" value="1"/>
</dbReference>
<evidence type="ECO:0000256" key="1">
    <source>
        <dbReference type="ARBA" id="ARBA00023015"/>
    </source>
</evidence>
<evidence type="ECO:0000313" key="6">
    <source>
        <dbReference type="EMBL" id="KQC30294.1"/>
    </source>
</evidence>
<reference evidence="6 7" key="1">
    <citation type="submission" date="2015-04" db="EMBL/GenBank/DDBJ databases">
        <title>Complete genome of flavobacterium.</title>
        <authorList>
            <person name="Kwon Y.M."/>
            <person name="Kim S.-J."/>
        </authorList>
    </citation>
    <scope>NUCLEOTIDE SEQUENCE [LARGE SCALE GENOMIC DNA]</scope>
    <source>
        <strain evidence="6 7">DK169</strain>
    </source>
</reference>
<dbReference type="STRING" id="346185.AAY42_10710"/>
<feature type="transmembrane region" description="Helical" evidence="4">
    <location>
        <begin position="31"/>
        <end position="51"/>
    </location>
</feature>
<keyword evidence="1" id="KW-0805">Transcription regulation</keyword>
<dbReference type="PROSITE" id="PS00622">
    <property type="entry name" value="HTH_LUXR_1"/>
    <property type="match status" value="1"/>
</dbReference>
<sequence length="138" mass="15622">MKKTIFVFSALIVALLVLFQLSKYTYVSGDISIEIVIAIIAIVFFIIGLYINKRTLRKKKHSSNPIDFDKVEQLGISKREYEVLVQISKGLSNKEIADTLFISESTIKTHVSNLLVKLDAKRRTQAIQKAKDHQILSA</sequence>
<dbReference type="AlphaFoldDB" id="A0A0Q1BIA2"/>
<dbReference type="SMART" id="SM00421">
    <property type="entry name" value="HTH_LUXR"/>
    <property type="match status" value="1"/>
</dbReference>
<dbReference type="OrthoDB" id="9807565at2"/>
<evidence type="ECO:0000256" key="3">
    <source>
        <dbReference type="ARBA" id="ARBA00023163"/>
    </source>
</evidence>
<protein>
    <recommendedName>
        <fullName evidence="5">HTH luxR-type domain-containing protein</fullName>
    </recommendedName>
</protein>
<keyword evidence="4" id="KW-1133">Transmembrane helix</keyword>
<dbReference type="CDD" id="cd06170">
    <property type="entry name" value="LuxR_C_like"/>
    <property type="match status" value="1"/>
</dbReference>
<name>A0A0Q1BIA2_9FLAO</name>
<dbReference type="Pfam" id="PF00196">
    <property type="entry name" value="GerE"/>
    <property type="match status" value="1"/>
</dbReference>
<evidence type="ECO:0000256" key="4">
    <source>
        <dbReference type="SAM" id="Phobius"/>
    </source>
</evidence>
<dbReference type="PRINTS" id="PR00038">
    <property type="entry name" value="HTHLUXR"/>
</dbReference>
<keyword evidence="2" id="KW-0238">DNA-binding</keyword>
<dbReference type="EMBL" id="LCTZ01000002">
    <property type="protein sequence ID" value="KQC30294.1"/>
    <property type="molecule type" value="Genomic_DNA"/>
</dbReference>
<dbReference type="InterPro" id="IPR016032">
    <property type="entry name" value="Sig_transdc_resp-reg_C-effctor"/>
</dbReference>
<organism evidence="6 7">
    <name type="scientific">Flagellimonas eckloniae</name>
    <dbReference type="NCBI Taxonomy" id="346185"/>
    <lineage>
        <taxon>Bacteria</taxon>
        <taxon>Pseudomonadati</taxon>
        <taxon>Bacteroidota</taxon>
        <taxon>Flavobacteriia</taxon>
        <taxon>Flavobacteriales</taxon>
        <taxon>Flavobacteriaceae</taxon>
        <taxon>Flagellimonas</taxon>
    </lineage>
</organism>
<feature type="domain" description="HTH luxR-type" evidence="5">
    <location>
        <begin position="69"/>
        <end position="134"/>
    </location>
</feature>
<evidence type="ECO:0000256" key="2">
    <source>
        <dbReference type="ARBA" id="ARBA00023125"/>
    </source>
</evidence>
<dbReference type="SUPFAM" id="SSF46894">
    <property type="entry name" value="C-terminal effector domain of the bipartite response regulators"/>
    <property type="match status" value="1"/>
</dbReference>